<sequence length="89" mass="9728">MKGFKSSIETDAHENSNFRKVIYTGEHLQVVLMNLPPGTDIGEEVHHSNDQFFRFEGGQGICIIDGNEYYIKAGDAIVVPAGASPMSLS</sequence>
<protein>
    <submittedName>
        <fullName evidence="2">Cupin domain-containing protein</fullName>
    </submittedName>
</protein>
<dbReference type="InterPro" id="IPR052538">
    <property type="entry name" value="Flavonoid_dioxygenase-like"/>
</dbReference>
<dbReference type="InterPro" id="IPR014710">
    <property type="entry name" value="RmlC-like_jellyroll"/>
</dbReference>
<dbReference type="Pfam" id="PF07883">
    <property type="entry name" value="Cupin_2"/>
    <property type="match status" value="1"/>
</dbReference>
<organism evidence="2 3">
    <name type="scientific">Pedobacter jamesrossensis</name>
    <dbReference type="NCBI Taxonomy" id="1908238"/>
    <lineage>
        <taxon>Bacteria</taxon>
        <taxon>Pseudomonadati</taxon>
        <taxon>Bacteroidota</taxon>
        <taxon>Sphingobacteriia</taxon>
        <taxon>Sphingobacteriales</taxon>
        <taxon>Sphingobacteriaceae</taxon>
        <taxon>Pedobacter</taxon>
    </lineage>
</organism>
<dbReference type="SUPFAM" id="SSF51182">
    <property type="entry name" value="RmlC-like cupins"/>
    <property type="match status" value="1"/>
</dbReference>
<dbReference type="EMBL" id="JBHSBY010000124">
    <property type="protein sequence ID" value="MFC4197651.1"/>
    <property type="molecule type" value="Genomic_DNA"/>
</dbReference>
<dbReference type="InterPro" id="IPR013096">
    <property type="entry name" value="Cupin_2"/>
</dbReference>
<dbReference type="Proteomes" id="UP001595792">
    <property type="component" value="Unassembled WGS sequence"/>
</dbReference>
<keyword evidence="3" id="KW-1185">Reference proteome</keyword>
<proteinExistence type="predicted"/>
<feature type="domain" description="Cupin type-2" evidence="1">
    <location>
        <begin position="32"/>
        <end position="83"/>
    </location>
</feature>
<accession>A0ABV8NLG4</accession>
<dbReference type="Gene3D" id="2.60.120.10">
    <property type="entry name" value="Jelly Rolls"/>
    <property type="match status" value="1"/>
</dbReference>
<reference evidence="3" key="1">
    <citation type="journal article" date="2019" name="Int. J. Syst. Evol. Microbiol.">
        <title>The Global Catalogue of Microorganisms (GCM) 10K type strain sequencing project: providing services to taxonomists for standard genome sequencing and annotation.</title>
        <authorList>
            <consortium name="The Broad Institute Genomics Platform"/>
            <consortium name="The Broad Institute Genome Sequencing Center for Infectious Disease"/>
            <person name="Wu L."/>
            <person name="Ma J."/>
        </authorList>
    </citation>
    <scope>NUCLEOTIDE SEQUENCE [LARGE SCALE GENOMIC DNA]</scope>
    <source>
        <strain evidence="3">CCM 8689</strain>
    </source>
</reference>
<evidence type="ECO:0000313" key="3">
    <source>
        <dbReference type="Proteomes" id="UP001595792"/>
    </source>
</evidence>
<evidence type="ECO:0000313" key="2">
    <source>
        <dbReference type="EMBL" id="MFC4197651.1"/>
    </source>
</evidence>
<gene>
    <name evidence="2" type="ORF">ACFOUY_13185</name>
</gene>
<dbReference type="InterPro" id="IPR011051">
    <property type="entry name" value="RmlC_Cupin_sf"/>
</dbReference>
<dbReference type="PANTHER" id="PTHR43346">
    <property type="entry name" value="LIGAND BINDING DOMAIN PROTEIN, PUTATIVE (AFU_ORTHOLOGUE AFUA_6G14370)-RELATED"/>
    <property type="match status" value="1"/>
</dbReference>
<comment type="caution">
    <text evidence="2">The sequence shown here is derived from an EMBL/GenBank/DDBJ whole genome shotgun (WGS) entry which is preliminary data.</text>
</comment>
<dbReference type="RefSeq" id="WP_378961286.1">
    <property type="nucleotide sequence ID" value="NZ_JBHRXC010000016.1"/>
</dbReference>
<dbReference type="PANTHER" id="PTHR43346:SF1">
    <property type="entry name" value="QUERCETIN 2,3-DIOXYGENASE-RELATED"/>
    <property type="match status" value="1"/>
</dbReference>
<name>A0ABV8NLG4_9SPHI</name>
<evidence type="ECO:0000259" key="1">
    <source>
        <dbReference type="Pfam" id="PF07883"/>
    </source>
</evidence>